<gene>
    <name evidence="3" type="ORF">Bhyg_00718</name>
</gene>
<name>A0A9Q0N819_9DIPT</name>
<feature type="compositionally biased region" description="Polar residues" evidence="1">
    <location>
        <begin position="1"/>
        <end position="14"/>
    </location>
</feature>
<dbReference type="OrthoDB" id="6362496at2759"/>
<accession>A0A9Q0N819</accession>
<reference evidence="3" key="1">
    <citation type="submission" date="2022-07" db="EMBL/GenBank/DDBJ databases">
        <authorList>
            <person name="Trinca V."/>
            <person name="Uliana J.V.C."/>
            <person name="Torres T.T."/>
            <person name="Ward R.J."/>
            <person name="Monesi N."/>
        </authorList>
    </citation>
    <scope>NUCLEOTIDE SEQUENCE</scope>
    <source>
        <strain evidence="3">HSMRA1968</strain>
        <tissue evidence="3">Whole embryos</tissue>
    </source>
</reference>
<keyword evidence="2" id="KW-0812">Transmembrane</keyword>
<evidence type="ECO:0000256" key="2">
    <source>
        <dbReference type="SAM" id="Phobius"/>
    </source>
</evidence>
<keyword evidence="2" id="KW-1133">Transmembrane helix</keyword>
<feature type="transmembrane region" description="Helical" evidence="2">
    <location>
        <begin position="204"/>
        <end position="227"/>
    </location>
</feature>
<dbReference type="EMBL" id="WJQU01000001">
    <property type="protein sequence ID" value="KAJ6645512.1"/>
    <property type="molecule type" value="Genomic_DNA"/>
</dbReference>
<dbReference type="Proteomes" id="UP001151699">
    <property type="component" value="Chromosome A"/>
</dbReference>
<dbReference type="AlphaFoldDB" id="A0A9Q0N819"/>
<evidence type="ECO:0000256" key="1">
    <source>
        <dbReference type="SAM" id="MobiDB-lite"/>
    </source>
</evidence>
<organism evidence="3 4">
    <name type="scientific">Pseudolycoriella hygida</name>
    <dbReference type="NCBI Taxonomy" id="35572"/>
    <lineage>
        <taxon>Eukaryota</taxon>
        <taxon>Metazoa</taxon>
        <taxon>Ecdysozoa</taxon>
        <taxon>Arthropoda</taxon>
        <taxon>Hexapoda</taxon>
        <taxon>Insecta</taxon>
        <taxon>Pterygota</taxon>
        <taxon>Neoptera</taxon>
        <taxon>Endopterygota</taxon>
        <taxon>Diptera</taxon>
        <taxon>Nematocera</taxon>
        <taxon>Sciaroidea</taxon>
        <taxon>Sciaridae</taxon>
        <taxon>Pseudolycoriella</taxon>
    </lineage>
</organism>
<proteinExistence type="predicted"/>
<protein>
    <submittedName>
        <fullName evidence="3">Uncharacterized protein</fullName>
    </submittedName>
</protein>
<feature type="region of interest" description="Disordered" evidence="1">
    <location>
        <begin position="1"/>
        <end position="21"/>
    </location>
</feature>
<evidence type="ECO:0000313" key="4">
    <source>
        <dbReference type="Proteomes" id="UP001151699"/>
    </source>
</evidence>
<feature type="transmembrane region" description="Helical" evidence="2">
    <location>
        <begin position="247"/>
        <end position="267"/>
    </location>
</feature>
<sequence length="322" mass="37254">MTDTSDSYSVTSRDASGGELNPGYDRMQTFCKQMLKTRTFLGHYQENRLVQSLQAYRALVVISKTDESLANDIDIVRNRIKKFYSNNPQFWMGYTDSSMIGAPYGSCLWTELEGIPFGEYFFQIKSVRFRANEALIKLKVLKPMHDMEESIKLEHKIKEEAATQDSGHLAKDFQELLEMWRRSSAEYFLWLFSQKITARNIASVLKFICLLAFAAVAAAFHGVKYLGEFTLKFIAELRKLLHVSMPIILKAFDLLTKVIGGIFLLLAMMWRDTFGRKEPTVYSQPSPMSSIRFRDEPFAPIEYRPDLRNNRSYANTSRFRRS</sequence>
<evidence type="ECO:0000313" key="3">
    <source>
        <dbReference type="EMBL" id="KAJ6645512.1"/>
    </source>
</evidence>
<comment type="caution">
    <text evidence="3">The sequence shown here is derived from an EMBL/GenBank/DDBJ whole genome shotgun (WGS) entry which is preliminary data.</text>
</comment>
<keyword evidence="4" id="KW-1185">Reference proteome</keyword>
<keyword evidence="2" id="KW-0472">Membrane</keyword>